<comment type="caution">
    <text evidence="1">The sequence shown here is derived from an EMBL/GenBank/DDBJ whole genome shotgun (WGS) entry which is preliminary data.</text>
</comment>
<accession>A0A011UTX6</accession>
<reference evidence="1 2" key="1">
    <citation type="submission" date="2014-02" db="EMBL/GenBank/DDBJ databases">
        <title>Aquamicrobium defluvii Genome sequencing.</title>
        <authorList>
            <person name="Wang X."/>
        </authorList>
    </citation>
    <scope>NUCLEOTIDE SEQUENCE [LARGE SCALE GENOMIC DNA]</scope>
    <source>
        <strain evidence="1 2">W13Z1</strain>
    </source>
</reference>
<dbReference type="PATRIC" id="fig|69279.3.peg.1115"/>
<dbReference type="AlphaFoldDB" id="A0A011UTX6"/>
<evidence type="ECO:0000313" key="1">
    <source>
        <dbReference type="EMBL" id="EXL09716.1"/>
    </source>
</evidence>
<gene>
    <name evidence="1" type="ORF">BG36_20880</name>
</gene>
<name>A0A011UTX6_9HYPH</name>
<sequence>MSGKRGVRLNPAHDERTRAKIQTSQIINRLQQLIKGEVEMTPQQVSAANILLRKTLPDLSSVTMDANVTVSHEDALGELE</sequence>
<evidence type="ECO:0000313" key="2">
    <source>
        <dbReference type="Proteomes" id="UP000019849"/>
    </source>
</evidence>
<protein>
    <submittedName>
        <fullName evidence="1">Uncharacterized protein</fullName>
    </submittedName>
</protein>
<dbReference type="HOGENOM" id="CLU_2582060_0_0_5"/>
<dbReference type="Proteomes" id="UP000019849">
    <property type="component" value="Unassembled WGS sequence"/>
</dbReference>
<dbReference type="EMBL" id="JENY01000006">
    <property type="protein sequence ID" value="EXL09716.1"/>
    <property type="molecule type" value="Genomic_DNA"/>
</dbReference>
<dbReference type="RefSeq" id="WP_035024389.1">
    <property type="nucleotide sequence ID" value="NZ_KK073880.1"/>
</dbReference>
<proteinExistence type="predicted"/>
<dbReference type="STRING" id="69279.BG36_20880"/>
<organism evidence="1 2">
    <name type="scientific">Aquamicrobium defluvii</name>
    <dbReference type="NCBI Taxonomy" id="69279"/>
    <lineage>
        <taxon>Bacteria</taxon>
        <taxon>Pseudomonadati</taxon>
        <taxon>Pseudomonadota</taxon>
        <taxon>Alphaproteobacteria</taxon>
        <taxon>Hyphomicrobiales</taxon>
        <taxon>Phyllobacteriaceae</taxon>
        <taxon>Aquamicrobium</taxon>
    </lineage>
</organism>